<keyword evidence="4" id="KW-1185">Reference proteome</keyword>
<organism evidence="4">
    <name type="scientific">Caenorhabditis remanei</name>
    <name type="common">Caenorhabditis vulgaris</name>
    <dbReference type="NCBI Taxonomy" id="31234"/>
    <lineage>
        <taxon>Eukaryota</taxon>
        <taxon>Metazoa</taxon>
        <taxon>Ecdysozoa</taxon>
        <taxon>Nematoda</taxon>
        <taxon>Chromadorea</taxon>
        <taxon>Rhabditida</taxon>
        <taxon>Rhabditina</taxon>
        <taxon>Rhabditomorpha</taxon>
        <taxon>Rhabditoidea</taxon>
        <taxon>Rhabditidae</taxon>
        <taxon>Peloderinae</taxon>
        <taxon>Caenorhabditis</taxon>
    </lineage>
</organism>
<sequence>MCDADLCQKIWGLRAVVFHSNSAFDLFNKFQTHFFIAAGCRAALAFLYLLAIFDYVGLPEEEAEKIRETFWNKFMNNFLIHFIYSAFILAWLLCPSRCWYGFLSVLQLFYAVFAVFETSIELKDYIAAQHGGENYEHFKIGMFGYFAHNYLSVVVAFYVGFILVRLSCLSPPKQPDLYVVHVIHDKTKDSSSSSSSEKKSEDRESQKSP</sequence>
<evidence type="ECO:0000256" key="2">
    <source>
        <dbReference type="SAM" id="Phobius"/>
    </source>
</evidence>
<keyword evidence="2" id="KW-0812">Transmembrane</keyword>
<dbReference type="EMBL" id="DS268416">
    <property type="protein sequence ID" value="EFP12524.1"/>
    <property type="molecule type" value="Genomic_DNA"/>
</dbReference>
<dbReference type="OMA" id="KIRETFW"/>
<dbReference type="InParanoid" id="E3LV64"/>
<proteinExistence type="predicted"/>
<dbReference type="FunCoup" id="E3LV64">
    <property type="interactions" value="1468"/>
</dbReference>
<gene>
    <name evidence="3" type="ORF">CRE_29680</name>
</gene>
<feature type="region of interest" description="Disordered" evidence="1">
    <location>
        <begin position="187"/>
        <end position="209"/>
    </location>
</feature>
<dbReference type="CTD" id="9812622"/>
<name>E3LV64_CAERE</name>
<dbReference type="RefSeq" id="XP_003112090.2">
    <property type="nucleotide sequence ID" value="XM_003112042.2"/>
</dbReference>
<evidence type="ECO:0000313" key="4">
    <source>
        <dbReference type="Proteomes" id="UP000008281"/>
    </source>
</evidence>
<dbReference type="HOGENOM" id="CLU_1490312_0_0_1"/>
<dbReference type="GeneID" id="9812622"/>
<accession>E3LV64</accession>
<reference evidence="3" key="1">
    <citation type="submission" date="2007-07" db="EMBL/GenBank/DDBJ databases">
        <title>PCAP assembly of the Caenorhabditis remanei genome.</title>
        <authorList>
            <consortium name="The Caenorhabditis remanei Sequencing Consortium"/>
            <person name="Wilson R.K."/>
        </authorList>
    </citation>
    <scope>NUCLEOTIDE SEQUENCE [LARGE SCALE GENOMIC DNA]</scope>
    <source>
        <strain evidence="3">PB4641</strain>
    </source>
</reference>
<keyword evidence="2" id="KW-1133">Transmembrane helix</keyword>
<protein>
    <submittedName>
        <fullName evidence="3">Uncharacterized protein</fullName>
    </submittedName>
</protein>
<dbReference type="OrthoDB" id="5890344at2759"/>
<feature type="transmembrane region" description="Helical" evidence="2">
    <location>
        <begin position="99"/>
        <end position="122"/>
    </location>
</feature>
<evidence type="ECO:0000256" key="1">
    <source>
        <dbReference type="SAM" id="MobiDB-lite"/>
    </source>
</evidence>
<dbReference type="eggNOG" id="ENOG502TJ62">
    <property type="taxonomic scope" value="Eukaryota"/>
</dbReference>
<feature type="transmembrane region" description="Helical" evidence="2">
    <location>
        <begin position="74"/>
        <end position="93"/>
    </location>
</feature>
<dbReference type="Proteomes" id="UP000008281">
    <property type="component" value="Unassembled WGS sequence"/>
</dbReference>
<feature type="transmembrane region" description="Helical" evidence="2">
    <location>
        <begin position="34"/>
        <end position="53"/>
    </location>
</feature>
<feature type="compositionally biased region" description="Basic and acidic residues" evidence="1">
    <location>
        <begin position="196"/>
        <end position="209"/>
    </location>
</feature>
<dbReference type="AlphaFoldDB" id="E3LV64"/>
<evidence type="ECO:0000313" key="3">
    <source>
        <dbReference type="EMBL" id="EFP12524.1"/>
    </source>
</evidence>
<keyword evidence="2" id="KW-0472">Membrane</keyword>
<feature type="transmembrane region" description="Helical" evidence="2">
    <location>
        <begin position="143"/>
        <end position="164"/>
    </location>
</feature>
<dbReference type="KEGG" id="crq:GCK72_002668"/>